<dbReference type="Pfam" id="PF21010">
    <property type="entry name" value="HA2_C"/>
    <property type="match status" value="1"/>
</dbReference>
<dbReference type="InterPro" id="IPR007502">
    <property type="entry name" value="Helicase-assoc_dom"/>
</dbReference>
<dbReference type="EMBL" id="OV696688">
    <property type="protein sequence ID" value="CAH1258555.1"/>
    <property type="molecule type" value="Genomic_DNA"/>
</dbReference>
<dbReference type="FunFam" id="3.40.50.300:FF:000540">
    <property type="entry name" value="probable ATP-dependent RNA helicase DHX34"/>
    <property type="match status" value="1"/>
</dbReference>
<dbReference type="InterPro" id="IPR048333">
    <property type="entry name" value="HA2_WH"/>
</dbReference>
<dbReference type="InterPro" id="IPR011709">
    <property type="entry name" value="DEAD-box_helicase_OB_fold"/>
</dbReference>
<evidence type="ECO:0000259" key="8">
    <source>
        <dbReference type="PROSITE" id="PS51192"/>
    </source>
</evidence>
<dbReference type="FunFam" id="1.20.120.1080:FF:000005">
    <property type="entry name" value="ATP-dependent helicase HrpA"/>
    <property type="match status" value="1"/>
</dbReference>
<evidence type="ECO:0000256" key="6">
    <source>
        <dbReference type="ARBA" id="ARBA00047984"/>
    </source>
</evidence>
<dbReference type="InterPro" id="IPR002464">
    <property type="entry name" value="DNA/RNA_helicase_DEAH_CS"/>
</dbReference>
<keyword evidence="3" id="KW-0378">Hydrolase</keyword>
<comment type="catalytic activity">
    <reaction evidence="6">
        <text>ATP + H2O = ADP + phosphate + H(+)</text>
        <dbReference type="Rhea" id="RHEA:13065"/>
        <dbReference type="ChEBI" id="CHEBI:15377"/>
        <dbReference type="ChEBI" id="CHEBI:15378"/>
        <dbReference type="ChEBI" id="CHEBI:30616"/>
        <dbReference type="ChEBI" id="CHEBI:43474"/>
        <dbReference type="ChEBI" id="CHEBI:456216"/>
        <dbReference type="EC" id="3.6.4.13"/>
    </reaction>
</comment>
<feature type="compositionally biased region" description="Acidic residues" evidence="7">
    <location>
        <begin position="153"/>
        <end position="162"/>
    </location>
</feature>
<keyword evidence="11" id="KW-1185">Reference proteome</keyword>
<feature type="region of interest" description="Disordered" evidence="7">
    <location>
        <begin position="1238"/>
        <end position="1258"/>
    </location>
</feature>
<dbReference type="CDD" id="cd17979">
    <property type="entry name" value="DEXHc_DHX34"/>
    <property type="match status" value="1"/>
</dbReference>
<dbReference type="GO" id="GO:0003723">
    <property type="term" value="F:RNA binding"/>
    <property type="evidence" value="ECO:0007669"/>
    <property type="project" value="TreeGrafter"/>
</dbReference>
<gene>
    <name evidence="10" type="primary">DHX34</name>
    <name evidence="10" type="ORF">BLAG_LOCUS16083</name>
</gene>
<evidence type="ECO:0000256" key="4">
    <source>
        <dbReference type="ARBA" id="ARBA00022806"/>
    </source>
</evidence>
<dbReference type="Gene3D" id="1.20.120.1080">
    <property type="match status" value="1"/>
</dbReference>
<accession>A0A8J9ZS54</accession>
<feature type="compositionally biased region" description="Basic and acidic residues" evidence="7">
    <location>
        <begin position="10"/>
        <end position="56"/>
    </location>
</feature>
<dbReference type="PROSITE" id="PS51194">
    <property type="entry name" value="HELICASE_CTER"/>
    <property type="match status" value="1"/>
</dbReference>
<dbReference type="Pfam" id="PF00271">
    <property type="entry name" value="Helicase_C"/>
    <property type="match status" value="1"/>
</dbReference>
<dbReference type="InterPro" id="IPR027417">
    <property type="entry name" value="P-loop_NTPase"/>
</dbReference>
<keyword evidence="4" id="KW-0347">Helicase</keyword>
<evidence type="ECO:0000256" key="3">
    <source>
        <dbReference type="ARBA" id="ARBA00022801"/>
    </source>
</evidence>
<evidence type="ECO:0000259" key="9">
    <source>
        <dbReference type="PROSITE" id="PS51194"/>
    </source>
</evidence>
<dbReference type="OrthoDB" id="10253254at2759"/>
<dbReference type="Pfam" id="PF04408">
    <property type="entry name" value="WHD_HA2"/>
    <property type="match status" value="1"/>
</dbReference>
<evidence type="ECO:0000256" key="2">
    <source>
        <dbReference type="ARBA" id="ARBA00022741"/>
    </source>
</evidence>
<dbReference type="PANTHER" id="PTHR18934">
    <property type="entry name" value="ATP-DEPENDENT RNA HELICASE"/>
    <property type="match status" value="1"/>
</dbReference>
<dbReference type="SMART" id="SM00490">
    <property type="entry name" value="HELICc"/>
    <property type="match status" value="1"/>
</dbReference>
<protein>
    <recommendedName>
        <fullName evidence="1">RNA helicase</fullName>
        <ecNumber evidence="1">3.6.4.13</ecNumber>
    </recommendedName>
</protein>
<dbReference type="EC" id="3.6.4.13" evidence="1"/>
<evidence type="ECO:0000256" key="5">
    <source>
        <dbReference type="ARBA" id="ARBA00022840"/>
    </source>
</evidence>
<feature type="compositionally biased region" description="Basic and acidic residues" evidence="7">
    <location>
        <begin position="65"/>
        <end position="84"/>
    </location>
</feature>
<feature type="region of interest" description="Disordered" evidence="7">
    <location>
        <begin position="217"/>
        <end position="237"/>
    </location>
</feature>
<dbReference type="SMART" id="SM00847">
    <property type="entry name" value="HA2"/>
    <property type="match status" value="1"/>
</dbReference>
<dbReference type="Pfam" id="PF00270">
    <property type="entry name" value="DEAD"/>
    <property type="match status" value="1"/>
</dbReference>
<dbReference type="GO" id="GO:0016787">
    <property type="term" value="F:hydrolase activity"/>
    <property type="evidence" value="ECO:0007669"/>
    <property type="project" value="UniProtKB-KW"/>
</dbReference>
<dbReference type="CDD" id="cd18791">
    <property type="entry name" value="SF2_C_RHA"/>
    <property type="match status" value="1"/>
</dbReference>
<feature type="region of interest" description="Disordered" evidence="7">
    <location>
        <begin position="1"/>
        <end position="162"/>
    </location>
</feature>
<dbReference type="InterPro" id="IPR056382">
    <property type="entry name" value="DHX34_Znf-C2H2"/>
</dbReference>
<evidence type="ECO:0000313" key="10">
    <source>
        <dbReference type="EMBL" id="CAH1258555.1"/>
    </source>
</evidence>
<evidence type="ECO:0000256" key="1">
    <source>
        <dbReference type="ARBA" id="ARBA00012552"/>
    </source>
</evidence>
<dbReference type="InterPro" id="IPR011545">
    <property type="entry name" value="DEAD/DEAH_box_helicase_dom"/>
</dbReference>
<dbReference type="SUPFAM" id="SSF52540">
    <property type="entry name" value="P-loop containing nucleoside triphosphate hydrolases"/>
    <property type="match status" value="1"/>
</dbReference>
<dbReference type="PANTHER" id="PTHR18934:SF221">
    <property type="entry name" value="ATP-DEPENDENT RNA HELICASE DHX34-RELATED"/>
    <property type="match status" value="1"/>
</dbReference>
<evidence type="ECO:0000256" key="7">
    <source>
        <dbReference type="SAM" id="MobiDB-lite"/>
    </source>
</evidence>
<dbReference type="SMART" id="SM00487">
    <property type="entry name" value="DEXDc"/>
    <property type="match status" value="1"/>
</dbReference>
<reference evidence="10" key="1">
    <citation type="submission" date="2022-01" db="EMBL/GenBank/DDBJ databases">
        <authorList>
            <person name="Braso-Vives M."/>
        </authorList>
    </citation>
    <scope>NUCLEOTIDE SEQUENCE</scope>
</reference>
<dbReference type="Pfam" id="PF24485">
    <property type="entry name" value="zf-C2H2_DHX34"/>
    <property type="match status" value="1"/>
</dbReference>
<dbReference type="Proteomes" id="UP000838412">
    <property type="component" value="Chromosome 3"/>
</dbReference>
<proteinExistence type="predicted"/>
<feature type="domain" description="Helicase C-terminal" evidence="9">
    <location>
        <begin position="519"/>
        <end position="687"/>
    </location>
</feature>
<feature type="domain" description="Helicase ATP-binding" evidence="8">
    <location>
        <begin position="323"/>
        <end position="483"/>
    </location>
</feature>
<feature type="region of interest" description="Disordered" evidence="7">
    <location>
        <begin position="866"/>
        <end position="885"/>
    </location>
</feature>
<feature type="compositionally biased region" description="Basic and acidic residues" evidence="7">
    <location>
        <begin position="110"/>
        <end position="152"/>
    </location>
</feature>
<dbReference type="PROSITE" id="PS00690">
    <property type="entry name" value="DEAH_ATP_HELICASE"/>
    <property type="match status" value="1"/>
</dbReference>
<evidence type="ECO:0000313" key="11">
    <source>
        <dbReference type="Proteomes" id="UP000838412"/>
    </source>
</evidence>
<dbReference type="GO" id="GO:0005524">
    <property type="term" value="F:ATP binding"/>
    <property type="evidence" value="ECO:0007669"/>
    <property type="project" value="UniProtKB-KW"/>
</dbReference>
<keyword evidence="5" id="KW-0067">ATP-binding</keyword>
<name>A0A8J9ZS54_BRALA</name>
<dbReference type="GO" id="GO:0003724">
    <property type="term" value="F:RNA helicase activity"/>
    <property type="evidence" value="ECO:0007669"/>
    <property type="project" value="UniProtKB-EC"/>
</dbReference>
<keyword evidence="2" id="KW-0547">Nucleotide-binding</keyword>
<dbReference type="PROSITE" id="PS51192">
    <property type="entry name" value="HELICASE_ATP_BIND_1"/>
    <property type="match status" value="1"/>
</dbReference>
<dbReference type="Gene3D" id="3.40.50.300">
    <property type="entry name" value="P-loop containing nucleotide triphosphate hydrolases"/>
    <property type="match status" value="2"/>
</dbReference>
<organism evidence="10 11">
    <name type="scientific">Branchiostoma lanceolatum</name>
    <name type="common">Common lancelet</name>
    <name type="synonym">Amphioxus lanceolatum</name>
    <dbReference type="NCBI Taxonomy" id="7740"/>
    <lineage>
        <taxon>Eukaryota</taxon>
        <taxon>Metazoa</taxon>
        <taxon>Chordata</taxon>
        <taxon>Cephalochordata</taxon>
        <taxon>Leptocardii</taxon>
        <taxon>Amphioxiformes</taxon>
        <taxon>Branchiostomatidae</taxon>
        <taxon>Branchiostoma</taxon>
    </lineage>
</organism>
<dbReference type="InterPro" id="IPR014001">
    <property type="entry name" value="Helicase_ATP-bd"/>
</dbReference>
<dbReference type="InterPro" id="IPR001650">
    <property type="entry name" value="Helicase_C-like"/>
</dbReference>
<feature type="compositionally biased region" description="Basic and acidic residues" evidence="7">
    <location>
        <begin position="92"/>
        <end position="102"/>
    </location>
</feature>
<dbReference type="FunFam" id="3.40.50.300:FF:000725">
    <property type="entry name" value="probable ATP-dependent RNA helicase DHX34"/>
    <property type="match status" value="1"/>
</dbReference>
<dbReference type="Pfam" id="PF07717">
    <property type="entry name" value="OB_NTP_bind"/>
    <property type="match status" value="1"/>
</dbReference>
<feature type="compositionally biased region" description="Basic and acidic residues" evidence="7">
    <location>
        <begin position="1238"/>
        <end position="1250"/>
    </location>
</feature>
<sequence>MSDKRHHRHGQEEMEHGQKYKDAKGSRDDNYRRKHHRCDDRHAHRDQSGRNDETRRSQKAQEASCSHEVHSKDRKKESSDEGYRNKHGRSDRRREQDAEKYVYRNKHRKTEGLGEKDKEMYRGKHVHDRPDMMREDVKPRDKHGRTEGMREQEVEEEEEEEEEWDRQEMWEFNWEEYRSTLNKIFFREEDFIVRGTPEYDDFWKFFHRYCKFQRKKSGDQLRPARSRPSPPQQKTLGLPEKYDKRYRINFSIKTKDVEEKLKYLRTGSRTNDDEDLTPSRVAEFRLALLHYIDFCQKQKLQKLAKLRHDQASLPIHQYRDQIVQAVQQHRVVVVAGDTGCGKSTQVPQYLMSAGFTCIACTQPRRIACISLAKRVGYETLNEYGSEVAYQVRFEGSKTASTRILFLTEGLLLRQVTTDPTLSQYSIIVLDEVHERHLNGDFLLGVLRALLRARDDLKMVLMSATINIKLFAGYFHGAPVIQVPGRLYPIQLEYLPIKQEEQTSKSERLDPRPYLRVMQRIDHKYPATERGDLLIFLSGMSEITAVVEAARLYAQQTKRWIVLPLHSTLSIEEQDKVFDIAPEGVRKCIVSTNIAETSITIDGVRFISDSGKVKEMSYDPGAKMQRLQEFWISRASAEQRKGRAGRTGPGVCFRMYDESDYDNFQEYATPEIQRVPLDSTLLQMISMGLRDPRKFPFIEPPAMSSIENSVAFLKEQGALTEEETLTPIGRMLARLPVDVVIGKMLIMGTVFHVIDPVLSIAAALSVQSPFHQSARTNPDAMHARKPLESGHGDPFTLLNAFDEWIQVKAGGRNSSRKWCRRRGLEEQRFYEMVKLKEQFKDLLKGHGLLEGEKDCYYREEERRKRHGERRRLQELKRKHDKGPRKRKVLKLEHEDIELSGGDNDDDDEVDIKDIEFKLKHDLNQLQETSNQTRSFTLRDVLLLKVVLCSGLYPLVAIADDCNTYRRDSEQVFHTKSKQFVVLHPTGVFCTNPEPLQLPHTEGKQGVAQLKGQVSSKHQLLAYTSLLETNKPYLVNTMRIPALQTLMLYAHCLDTNQDCTRIVSDYWLELTFAESEAAQLLLSSVIQLRATWAKLLGLRLQESSKRQKDDDDEDEDDTSRKARKLEKVLANKLTEFLSSDVEYSIRRLGNSEIKNLFVGLLEVGSSATEPVPSLFSGEGRPHPTKGGVQINDYLTYNCLQDDGMSVHSFMAHLRNSWTCPTCQVDMAVTVLERLQHEDQCQKKQDVSVDEPKQQSGPSSLERLRKPYFCTTCQQEFSFTNTEILKHRKTHSQAASTGEGTTT</sequence>